<name>A0A8K0UN72_9AGAR</name>
<feature type="region of interest" description="Disordered" evidence="2">
    <location>
        <begin position="442"/>
        <end position="538"/>
    </location>
</feature>
<keyword evidence="4" id="KW-1185">Reference proteome</keyword>
<feature type="region of interest" description="Disordered" evidence="2">
    <location>
        <begin position="344"/>
        <end position="364"/>
    </location>
</feature>
<feature type="coiled-coil region" evidence="1">
    <location>
        <begin position="63"/>
        <end position="90"/>
    </location>
</feature>
<evidence type="ECO:0000256" key="1">
    <source>
        <dbReference type="SAM" id="Coils"/>
    </source>
</evidence>
<comment type="caution">
    <text evidence="3">The sequence shown here is derived from an EMBL/GenBank/DDBJ whole genome shotgun (WGS) entry which is preliminary data.</text>
</comment>
<evidence type="ECO:0000313" key="3">
    <source>
        <dbReference type="EMBL" id="KAH8100356.1"/>
    </source>
</evidence>
<reference evidence="3" key="1">
    <citation type="journal article" date="2021" name="New Phytol.">
        <title>Evolutionary innovations through gain and loss of genes in the ectomycorrhizal Boletales.</title>
        <authorList>
            <person name="Wu G."/>
            <person name="Miyauchi S."/>
            <person name="Morin E."/>
            <person name="Kuo A."/>
            <person name="Drula E."/>
            <person name="Varga T."/>
            <person name="Kohler A."/>
            <person name="Feng B."/>
            <person name="Cao Y."/>
            <person name="Lipzen A."/>
            <person name="Daum C."/>
            <person name="Hundley H."/>
            <person name="Pangilinan J."/>
            <person name="Johnson J."/>
            <person name="Barry K."/>
            <person name="LaButti K."/>
            <person name="Ng V."/>
            <person name="Ahrendt S."/>
            <person name="Min B."/>
            <person name="Choi I.G."/>
            <person name="Park H."/>
            <person name="Plett J.M."/>
            <person name="Magnuson J."/>
            <person name="Spatafora J.W."/>
            <person name="Nagy L.G."/>
            <person name="Henrissat B."/>
            <person name="Grigoriev I.V."/>
            <person name="Yang Z.L."/>
            <person name="Xu J."/>
            <person name="Martin F.M."/>
        </authorList>
    </citation>
    <scope>NUCLEOTIDE SEQUENCE</scope>
    <source>
        <strain evidence="3">KKN 215</strain>
    </source>
</reference>
<evidence type="ECO:0000256" key="2">
    <source>
        <dbReference type="SAM" id="MobiDB-lite"/>
    </source>
</evidence>
<protein>
    <submittedName>
        <fullName evidence="3">Uncharacterized protein</fullName>
    </submittedName>
</protein>
<dbReference type="OrthoDB" id="3231188at2759"/>
<feature type="compositionally biased region" description="Low complexity" evidence="2">
    <location>
        <begin position="23"/>
        <end position="37"/>
    </location>
</feature>
<evidence type="ECO:0000313" key="4">
    <source>
        <dbReference type="Proteomes" id="UP000813824"/>
    </source>
</evidence>
<dbReference type="AlphaFoldDB" id="A0A8K0UN72"/>
<dbReference type="Pfam" id="PF20414">
    <property type="entry name" value="DUF6698"/>
    <property type="match status" value="1"/>
</dbReference>
<keyword evidence="1" id="KW-0175">Coiled coil</keyword>
<proteinExistence type="predicted"/>
<gene>
    <name evidence="3" type="ORF">BXZ70DRAFT_186280</name>
</gene>
<dbReference type="Proteomes" id="UP000813824">
    <property type="component" value="Unassembled WGS sequence"/>
</dbReference>
<dbReference type="EMBL" id="JAEVFJ010000016">
    <property type="protein sequence ID" value="KAH8100356.1"/>
    <property type="molecule type" value="Genomic_DNA"/>
</dbReference>
<feature type="compositionally biased region" description="Polar residues" evidence="2">
    <location>
        <begin position="455"/>
        <end position="466"/>
    </location>
</feature>
<dbReference type="InterPro" id="IPR046521">
    <property type="entry name" value="DUF6698"/>
</dbReference>
<feature type="compositionally biased region" description="Basic and acidic residues" evidence="2">
    <location>
        <begin position="344"/>
        <end position="356"/>
    </location>
</feature>
<feature type="region of interest" description="Disordered" evidence="2">
    <location>
        <begin position="1"/>
        <end position="43"/>
    </location>
</feature>
<organism evidence="3 4">
    <name type="scientific">Cristinia sonorae</name>
    <dbReference type="NCBI Taxonomy" id="1940300"/>
    <lineage>
        <taxon>Eukaryota</taxon>
        <taxon>Fungi</taxon>
        <taxon>Dikarya</taxon>
        <taxon>Basidiomycota</taxon>
        <taxon>Agaricomycotina</taxon>
        <taxon>Agaricomycetes</taxon>
        <taxon>Agaricomycetidae</taxon>
        <taxon>Agaricales</taxon>
        <taxon>Pleurotineae</taxon>
        <taxon>Stephanosporaceae</taxon>
        <taxon>Cristinia</taxon>
    </lineage>
</organism>
<sequence>MSSASESESDGSRLSSHSRDPSASHSSGVSGSSSVSARRSEGAKLQVTPDLGKIDIPKVGASVEEYQRALQDAQIKLDELNCLYIAALEKIVVLESAVPRGKGKKSADPEFTQYDGPIYEDCKRIIALINLFMDPSLARTMNIRSRPNDGIDPQSPARYATIKNETAEAYQLRQNMHICAELFDNVRPSLHDLMVGHTYFTKKFTTDAITHRSNFIKHLKAATTELFCHIPNFSMTDKALRASLLGFDAASSSYTEYPPILFKEDCKPGDLSMLFRNAVIAKGARVLMSGPKAISLDDPYCDNSSHFHHSSWALAEKIGSVTAGLIAFVAVGILFILSDDSEFKPSARGDKDRDPKTGQPLSNTSRIYYTERYKTYKEFIISGQSDPSLDIPGLYTYLNCRTFRGSVTNSGAVRNASAAPMSAVERARIQFKQLSLQRSIQPPDVDLPITPDLEPSTSEAVSSGSHRSAAPSPEPQVIRPPTLLGREAAMDIVPKGRGRKPRPKAVVIDSDHDEADSEVTVPQPVPQVRKSWRKAAKR</sequence>
<accession>A0A8K0UN72</accession>